<protein>
    <submittedName>
        <fullName evidence="2">Uncharacterized protein</fullName>
    </submittedName>
</protein>
<gene>
    <name evidence="2" type="ORF">Q4521_15575</name>
</gene>
<name>A0AAW7X897_9GAMM</name>
<feature type="compositionally biased region" description="Polar residues" evidence="1">
    <location>
        <begin position="60"/>
        <end position="72"/>
    </location>
</feature>
<dbReference type="AlphaFoldDB" id="A0AAW7X897"/>
<evidence type="ECO:0000313" key="2">
    <source>
        <dbReference type="EMBL" id="MDO6423903.1"/>
    </source>
</evidence>
<proteinExistence type="predicted"/>
<reference evidence="2" key="1">
    <citation type="submission" date="2023-07" db="EMBL/GenBank/DDBJ databases">
        <title>Genome content predicts the carbon catabolic preferences of heterotrophic bacteria.</title>
        <authorList>
            <person name="Gralka M."/>
        </authorList>
    </citation>
    <scope>NUCLEOTIDE SEQUENCE</scope>
    <source>
        <strain evidence="2">I3M17_2</strain>
    </source>
</reference>
<dbReference type="RefSeq" id="WP_303493437.1">
    <property type="nucleotide sequence ID" value="NZ_JAUOPB010000011.1"/>
</dbReference>
<evidence type="ECO:0000313" key="3">
    <source>
        <dbReference type="Proteomes" id="UP001169760"/>
    </source>
</evidence>
<dbReference type="EMBL" id="JAUOPB010000011">
    <property type="protein sequence ID" value="MDO6423903.1"/>
    <property type="molecule type" value="Genomic_DNA"/>
</dbReference>
<evidence type="ECO:0000256" key="1">
    <source>
        <dbReference type="SAM" id="MobiDB-lite"/>
    </source>
</evidence>
<accession>A0AAW7X897</accession>
<feature type="region of interest" description="Disordered" evidence="1">
    <location>
        <begin position="60"/>
        <end position="88"/>
    </location>
</feature>
<dbReference type="Proteomes" id="UP001169760">
    <property type="component" value="Unassembled WGS sequence"/>
</dbReference>
<sequence>MKKHYKYLLFPLSTILLCLASYYIGKNNAPKPNSAIASASPLPTIDKDIDCDIGTIAQAPTSASRAKNNNSAIDAPDTPPQNPTEQVTSQEIQTAITSQQAISTFTNFIDETAKSGISPIDAANERFEGEPVDYDWAKPREDELYATFERVESLQSTSPLSVSCKTNNCKVVLPITNSEEAENITSNFTQALVDEGLETSVTYFIDESSGEAVFYLADEMELKLFK</sequence>
<comment type="caution">
    <text evidence="2">The sequence shown here is derived from an EMBL/GenBank/DDBJ whole genome shotgun (WGS) entry which is preliminary data.</text>
</comment>
<organism evidence="2 3">
    <name type="scientific">Saccharophagus degradans</name>
    <dbReference type="NCBI Taxonomy" id="86304"/>
    <lineage>
        <taxon>Bacteria</taxon>
        <taxon>Pseudomonadati</taxon>
        <taxon>Pseudomonadota</taxon>
        <taxon>Gammaproteobacteria</taxon>
        <taxon>Cellvibrionales</taxon>
        <taxon>Cellvibrionaceae</taxon>
        <taxon>Saccharophagus</taxon>
    </lineage>
</organism>